<dbReference type="HOGENOM" id="CLU_014006_0_0_6"/>
<dbReference type="InterPro" id="IPR036116">
    <property type="entry name" value="FN3_sf"/>
</dbReference>
<reference evidence="4 5" key="1">
    <citation type="journal article" date="2013" name="Genome Announc.">
        <title>Complete genome sequence of Simiduia agarivorans SA1(T), a marine bacterium able to degrade a variety of polysaccharides.</title>
        <authorList>
            <person name="Lin S.Y."/>
            <person name="Shieh W.Y."/>
            <person name="Chen J.S."/>
            <person name="Tang S.L."/>
        </authorList>
    </citation>
    <scope>NUCLEOTIDE SEQUENCE [LARGE SCALE GENOMIC DNA]</scope>
    <source>
        <strain evidence="5">DSM 21679 / JCM 13881 / BCRC 17597 / SA1</strain>
    </source>
</reference>
<evidence type="ECO:0000256" key="1">
    <source>
        <dbReference type="SAM" id="MobiDB-lite"/>
    </source>
</evidence>
<sequence length="838" mass="86367">MNVRLSAASLYLLTCLTACGGGGSDPAGSGDVLAVPPATSGGSGGEGPVEADAIILSENFGDGQFSNFDAADTEAFFSEAYKALADANPNDTKPSFYHPTCCFYEGDDPAGPVAVNLEQMGIVSDNGNPAMLLNTGRFSAGQNRPDLTGTDPKKDSTTGDDVATWGELNLSQPYRISFCVKETSGSRNMQVYVDNNTSSESKSYWGGGSQGSRIFNVPADQLVAGKRVQINVPGDILLDPEATPVDVRPVQVGSSTSFLQFRVEGGSSVIFDDLLVEPQTEDGQADLPACNVFVPATAPDAPDAPAVTAGDGQLTVSWLDVLGATSYDLAYGTADDVASATVVSGAVSPQVLVSLANGTEYFVFLRVNNAVGAGEWSASGSATPVAPLGCNLTAPGDITTSIAWSAWDGCVSPDTSGALVLKANTTGSLSYGTDEILFGANNNGTSTLDTTADSGARSKGDITGVVADADGYPQYFTLIARVDASASTARGLEAEVVFAAPSDQRAKLLLRPDQGSDGRIQLEKVLAGDATAQADQTMTDDYHIYHLSYTLLDPTDVSVVDGNNLLISVYRDGVNISDQFTGTPGDTVIAATGRSGGGGANRMRIGEDSSSGYFSVVDWILWSNAQSVAEMTADDLVGELPASIGELGFYAGASSSAVLSESFDAATDGDASTSDFFTAGYKSISSDAAKPFHNSTGGGSGTVFAGGSVSLANARFSLGDTDPATDTADTDTVTRGDIDLSQPYVVRFDVTVNPNPAADDGKCQVYVDNNTSSSSKSIHGGSSKIFEKSVGIIADGDQATGTVTIASSVGTATSFLQVRCDSKLDNPITIDNLVVEYQ</sequence>
<dbReference type="eggNOG" id="COG4733">
    <property type="taxonomic scope" value="Bacteria"/>
</dbReference>
<feature type="signal peptide" evidence="2">
    <location>
        <begin position="1"/>
        <end position="20"/>
    </location>
</feature>
<dbReference type="SUPFAM" id="SSF49265">
    <property type="entry name" value="Fibronectin type III"/>
    <property type="match status" value="1"/>
</dbReference>
<dbReference type="CDD" id="cd00063">
    <property type="entry name" value="FN3"/>
    <property type="match status" value="1"/>
</dbReference>
<dbReference type="Gene3D" id="2.60.40.10">
    <property type="entry name" value="Immunoglobulins"/>
    <property type="match status" value="1"/>
</dbReference>
<keyword evidence="2" id="KW-0732">Signal</keyword>
<evidence type="ECO:0000313" key="4">
    <source>
        <dbReference type="EMBL" id="AFU99234.1"/>
    </source>
</evidence>
<feature type="chain" id="PRO_5003879816" evidence="2">
    <location>
        <begin position="21"/>
        <end position="838"/>
    </location>
</feature>
<keyword evidence="5" id="KW-1185">Reference proteome</keyword>
<evidence type="ECO:0000313" key="5">
    <source>
        <dbReference type="Proteomes" id="UP000000466"/>
    </source>
</evidence>
<feature type="domain" description="Fibronectin type-III" evidence="3">
    <location>
        <begin position="298"/>
        <end position="388"/>
    </location>
</feature>
<dbReference type="Proteomes" id="UP000000466">
    <property type="component" value="Chromosome"/>
</dbReference>
<evidence type="ECO:0000259" key="3">
    <source>
        <dbReference type="PROSITE" id="PS50853"/>
    </source>
</evidence>
<gene>
    <name evidence="4" type="ordered locus">M5M_10265</name>
</gene>
<dbReference type="InterPro" id="IPR013783">
    <property type="entry name" value="Ig-like_fold"/>
</dbReference>
<accession>K4KJD1</accession>
<dbReference type="RefSeq" id="WP_015047398.1">
    <property type="nucleotide sequence ID" value="NC_018868.3"/>
</dbReference>
<evidence type="ECO:0000256" key="2">
    <source>
        <dbReference type="SAM" id="SignalP"/>
    </source>
</evidence>
<feature type="region of interest" description="Disordered" evidence="1">
    <location>
        <begin position="137"/>
        <end position="161"/>
    </location>
</feature>
<dbReference type="KEGG" id="saga:M5M_10265"/>
<dbReference type="STRING" id="1117647.M5M_10265"/>
<dbReference type="AlphaFoldDB" id="K4KJD1"/>
<dbReference type="PROSITE" id="PS50853">
    <property type="entry name" value="FN3"/>
    <property type="match status" value="1"/>
</dbReference>
<protein>
    <submittedName>
        <fullName evidence="4">Pectin methylesterase ce8</fullName>
    </submittedName>
</protein>
<dbReference type="OrthoDB" id="5701256at2"/>
<dbReference type="eggNOG" id="COG3866">
    <property type="taxonomic scope" value="Bacteria"/>
</dbReference>
<organism evidence="4 5">
    <name type="scientific">Simiduia agarivorans (strain DSM 21679 / JCM 13881 / BCRC 17597 / SA1)</name>
    <dbReference type="NCBI Taxonomy" id="1117647"/>
    <lineage>
        <taxon>Bacteria</taxon>
        <taxon>Pseudomonadati</taxon>
        <taxon>Pseudomonadota</taxon>
        <taxon>Gammaproteobacteria</taxon>
        <taxon>Cellvibrionales</taxon>
        <taxon>Cellvibrionaceae</taxon>
        <taxon>Simiduia</taxon>
    </lineage>
</organism>
<name>K4KJD1_SIMAS</name>
<dbReference type="EMBL" id="CP003746">
    <property type="protein sequence ID" value="AFU99234.1"/>
    <property type="molecule type" value="Genomic_DNA"/>
</dbReference>
<proteinExistence type="predicted"/>
<dbReference type="InterPro" id="IPR003961">
    <property type="entry name" value="FN3_dom"/>
</dbReference>